<feature type="compositionally biased region" description="Polar residues" evidence="1">
    <location>
        <begin position="305"/>
        <end position="314"/>
    </location>
</feature>
<keyword evidence="2" id="KW-0812">Transmembrane</keyword>
<protein>
    <submittedName>
        <fullName evidence="3">Uncharacterized protein</fullName>
    </submittedName>
</protein>
<organism evidence="3 4">
    <name type="scientific">Clonostachys rhizophaga</name>
    <dbReference type="NCBI Taxonomy" id="160324"/>
    <lineage>
        <taxon>Eukaryota</taxon>
        <taxon>Fungi</taxon>
        <taxon>Dikarya</taxon>
        <taxon>Ascomycota</taxon>
        <taxon>Pezizomycotina</taxon>
        <taxon>Sordariomycetes</taxon>
        <taxon>Hypocreomycetidae</taxon>
        <taxon>Hypocreales</taxon>
        <taxon>Bionectriaceae</taxon>
        <taxon>Clonostachys</taxon>
    </lineage>
</organism>
<dbReference type="CDD" id="cd12087">
    <property type="entry name" value="TM_EGFR-like"/>
    <property type="match status" value="1"/>
</dbReference>
<dbReference type="AlphaFoldDB" id="A0A9N9VEB5"/>
<evidence type="ECO:0000256" key="1">
    <source>
        <dbReference type="SAM" id="MobiDB-lite"/>
    </source>
</evidence>
<keyword evidence="2" id="KW-0472">Membrane</keyword>
<gene>
    <name evidence="3" type="ORF">CRHIZ90672A_00012733</name>
</gene>
<keyword evidence="4" id="KW-1185">Reference proteome</keyword>
<comment type="caution">
    <text evidence="3">The sequence shown here is derived from an EMBL/GenBank/DDBJ whole genome shotgun (WGS) entry which is preliminary data.</text>
</comment>
<feature type="compositionally biased region" description="Polar residues" evidence="1">
    <location>
        <begin position="204"/>
        <end position="215"/>
    </location>
</feature>
<proteinExistence type="predicted"/>
<evidence type="ECO:0000313" key="4">
    <source>
        <dbReference type="Proteomes" id="UP000696573"/>
    </source>
</evidence>
<feature type="region of interest" description="Disordered" evidence="1">
    <location>
        <begin position="286"/>
        <end position="325"/>
    </location>
</feature>
<feature type="compositionally biased region" description="Polar residues" evidence="1">
    <location>
        <begin position="169"/>
        <end position="192"/>
    </location>
</feature>
<name>A0A9N9VEB5_9HYPO</name>
<evidence type="ECO:0000313" key="3">
    <source>
        <dbReference type="EMBL" id="CAH0020953.1"/>
    </source>
</evidence>
<sequence>MRLPGFMKLALCLVGFYTGYPAFTTALDSPMITAAPLLVRDDAGQIAGSEIIGYASVDGSYSASSCPPGSTLKWEGKNGGCVATSATEYAIWSSCEAESILIASKTKYQWYLNSNVTSGASVCYTALIFEDLDDKSPRSVYGCSAEPHQASLYIATTGTDATSTSLTSNTSMQASVKKTTTGGVASTRTQNPASSASTSSTATDVSDLNSSLGNSESEDRDLRWIAGPIVGGIVGIVLIGLFIWFILRRRRKRQALDVPAAPPDPINTDQSGQTTGLHFPTYQWQVQSRESSPRKGQSYHGYMAWTTSSPTDCNSPIPEAKGKEG</sequence>
<feature type="transmembrane region" description="Helical" evidence="2">
    <location>
        <begin position="224"/>
        <end position="247"/>
    </location>
</feature>
<reference evidence="3" key="1">
    <citation type="submission" date="2021-10" db="EMBL/GenBank/DDBJ databases">
        <authorList>
            <person name="Piombo E."/>
        </authorList>
    </citation>
    <scope>NUCLEOTIDE SEQUENCE</scope>
</reference>
<dbReference type="Proteomes" id="UP000696573">
    <property type="component" value="Unassembled WGS sequence"/>
</dbReference>
<feature type="compositionally biased region" description="Low complexity" evidence="1">
    <location>
        <begin position="193"/>
        <end position="203"/>
    </location>
</feature>
<feature type="region of interest" description="Disordered" evidence="1">
    <location>
        <begin position="164"/>
        <end position="219"/>
    </location>
</feature>
<dbReference type="OrthoDB" id="5146340at2759"/>
<dbReference type="EMBL" id="CABFNQ020000647">
    <property type="protein sequence ID" value="CAH0020953.1"/>
    <property type="molecule type" value="Genomic_DNA"/>
</dbReference>
<keyword evidence="2" id="KW-1133">Transmembrane helix</keyword>
<accession>A0A9N9VEB5</accession>
<evidence type="ECO:0000256" key="2">
    <source>
        <dbReference type="SAM" id="Phobius"/>
    </source>
</evidence>